<dbReference type="AlphaFoldDB" id="A0A6P1MM14"/>
<evidence type="ECO:0000259" key="3">
    <source>
        <dbReference type="SMART" id="SM01329"/>
    </source>
</evidence>
<evidence type="ECO:0000256" key="1">
    <source>
        <dbReference type="ARBA" id="ARBA00007769"/>
    </source>
</evidence>
<dbReference type="SUPFAM" id="SSF53659">
    <property type="entry name" value="Isocitrate/Isopropylmalate dehydrogenase-like"/>
    <property type="match status" value="1"/>
</dbReference>
<comment type="similarity">
    <text evidence="1">Belongs to the isocitrate and isopropylmalate dehydrogenases family.</text>
</comment>
<keyword evidence="5" id="KW-1185">Reference proteome</keyword>
<dbReference type="InterPro" id="IPR024084">
    <property type="entry name" value="IsoPropMal-DH-like_dom"/>
</dbReference>
<proteinExistence type="inferred from homology"/>
<organism evidence="4 5">
    <name type="scientific">Aminipila terrae</name>
    <dbReference type="NCBI Taxonomy" id="2697030"/>
    <lineage>
        <taxon>Bacteria</taxon>
        <taxon>Bacillati</taxon>
        <taxon>Bacillota</taxon>
        <taxon>Clostridia</taxon>
        <taxon>Peptostreptococcales</taxon>
        <taxon>Anaerovoracaceae</taxon>
        <taxon>Aminipila</taxon>
    </lineage>
</organism>
<dbReference type="Pfam" id="PF00180">
    <property type="entry name" value="Iso_dh"/>
    <property type="match status" value="1"/>
</dbReference>
<dbReference type="KEGG" id="amic:Ami3637_12630"/>
<dbReference type="GO" id="GO:0006102">
    <property type="term" value="P:isocitrate metabolic process"/>
    <property type="evidence" value="ECO:0007669"/>
    <property type="project" value="TreeGrafter"/>
</dbReference>
<evidence type="ECO:0000313" key="5">
    <source>
        <dbReference type="Proteomes" id="UP000463883"/>
    </source>
</evidence>
<dbReference type="RefSeq" id="WP_162362894.1">
    <property type="nucleotide sequence ID" value="NZ_CP047591.1"/>
</dbReference>
<name>A0A6P1MM14_9FIRM</name>
<evidence type="ECO:0000313" key="4">
    <source>
        <dbReference type="EMBL" id="QHI73128.1"/>
    </source>
</evidence>
<accession>A0A6P1MM14</accession>
<dbReference type="GO" id="GO:0004449">
    <property type="term" value="F:isocitrate dehydrogenase (NAD+) activity"/>
    <property type="evidence" value="ECO:0007669"/>
    <property type="project" value="TreeGrafter"/>
</dbReference>
<dbReference type="Gene3D" id="3.40.718.10">
    <property type="entry name" value="Isopropylmalate Dehydrogenase"/>
    <property type="match status" value="1"/>
</dbReference>
<dbReference type="GO" id="GO:0006099">
    <property type="term" value="P:tricarboxylic acid cycle"/>
    <property type="evidence" value="ECO:0007669"/>
    <property type="project" value="TreeGrafter"/>
</dbReference>
<dbReference type="PANTHER" id="PTHR11835:SF34">
    <property type="entry name" value="ISOCITRATE DEHYDROGENASE [NAD] SUBUNIT ALPHA, MITOCHONDRIAL"/>
    <property type="match status" value="1"/>
</dbReference>
<dbReference type="PANTHER" id="PTHR11835">
    <property type="entry name" value="DECARBOXYLATING DEHYDROGENASES-ISOCITRATE, ISOPROPYLMALATE, TARTRATE"/>
    <property type="match status" value="1"/>
</dbReference>
<dbReference type="SMART" id="SM01329">
    <property type="entry name" value="Iso_dh"/>
    <property type="match status" value="1"/>
</dbReference>
<reference evidence="4 5" key="1">
    <citation type="submission" date="2020-01" db="EMBL/GenBank/DDBJ databases">
        <title>Genomic analysis of Aminipila sp. CBA3637.</title>
        <authorList>
            <person name="Kim Y.B."/>
            <person name="Roh S.W."/>
        </authorList>
    </citation>
    <scope>NUCLEOTIDE SEQUENCE [LARGE SCALE GENOMIC DNA]</scope>
    <source>
        <strain evidence="4 5">CBA3637</strain>
    </source>
</reference>
<dbReference type="EMBL" id="CP047591">
    <property type="protein sequence ID" value="QHI73128.1"/>
    <property type="molecule type" value="Genomic_DNA"/>
</dbReference>
<protein>
    <submittedName>
        <fullName evidence="4">Isocitrate/isopropylmalate dehydrogenase family protein</fullName>
    </submittedName>
</protein>
<sequence length="375" mass="41496">MEYIKDFEKIVAEQIARVERMKISDEFVDFEKTDKIIIGIIDGDGIGPVIVKEAKRVLNELLKDELASCKIELRNIDGLTIENRIARNATVPADVLEEIKKCHILLKGPTTTPSKADNVPNIESANVTLRRELDLFANVRPVYIPEKNIDWVFYRENTEGEYALGSRGVEISDDISIDFKVTTTDGTKRIAKAAFEYAKSNGNKNVSIVTKANIMKKTDGKFLDLCYQVAKDYPDIKVDDWYVDIMAANLVNEQIRSNFNVFILPNLYGDIITDEAAQIQGGVGTAGSANVGARYAMFEAIHGSAPRMVSDGIADYANPSSILKASEMMLRHIGYTEKADKLSVALNYAQANKRMTGDSSGETATAFADCVLSRI</sequence>
<evidence type="ECO:0000256" key="2">
    <source>
        <dbReference type="ARBA" id="ARBA00023002"/>
    </source>
</evidence>
<keyword evidence="2" id="KW-0560">Oxidoreductase</keyword>
<feature type="domain" description="Isopropylmalate dehydrogenase-like" evidence="3">
    <location>
        <begin position="37"/>
        <end position="371"/>
    </location>
</feature>
<gene>
    <name evidence="4" type="ORF">Ami3637_12630</name>
</gene>
<dbReference type="Proteomes" id="UP000463883">
    <property type="component" value="Chromosome"/>
</dbReference>